<organism evidence="5 6">
    <name type="scientific">Pycnococcus provasolii</name>
    <dbReference type="NCBI Taxonomy" id="41880"/>
    <lineage>
        <taxon>Eukaryota</taxon>
        <taxon>Viridiplantae</taxon>
        <taxon>Chlorophyta</taxon>
        <taxon>Pseudoscourfieldiophyceae</taxon>
        <taxon>Pseudoscourfieldiales</taxon>
        <taxon>Pycnococcaceae</taxon>
        <taxon>Pycnococcus</taxon>
    </lineage>
</organism>
<evidence type="ECO:0000313" key="6">
    <source>
        <dbReference type="Proteomes" id="UP000660262"/>
    </source>
</evidence>
<dbReference type="Pfam" id="PF00248">
    <property type="entry name" value="Aldo_ket_red"/>
    <property type="match status" value="1"/>
</dbReference>
<keyword evidence="3" id="KW-0560">Oxidoreductase</keyword>
<evidence type="ECO:0000313" key="5">
    <source>
        <dbReference type="EMBL" id="GHP08932.1"/>
    </source>
</evidence>
<reference evidence="5" key="1">
    <citation type="submission" date="2020-10" db="EMBL/GenBank/DDBJ databases">
        <title>Unveiling of a novel bifunctional photoreceptor, Dualchrome1, isolated from a cosmopolitan green alga.</title>
        <authorList>
            <person name="Suzuki S."/>
            <person name="Kawachi M."/>
        </authorList>
    </citation>
    <scope>NUCLEOTIDE SEQUENCE</scope>
    <source>
        <strain evidence="5">NIES 2893</strain>
    </source>
</reference>
<dbReference type="Gene3D" id="3.20.20.100">
    <property type="entry name" value="NADP-dependent oxidoreductase domain"/>
    <property type="match status" value="1"/>
</dbReference>
<dbReference type="PANTHER" id="PTHR43827:SF3">
    <property type="entry name" value="NADP-DEPENDENT OXIDOREDUCTASE DOMAIN-CONTAINING PROTEIN"/>
    <property type="match status" value="1"/>
</dbReference>
<keyword evidence="2" id="KW-0521">NADP</keyword>
<dbReference type="OrthoDB" id="416253at2759"/>
<dbReference type="GO" id="GO:0016616">
    <property type="term" value="F:oxidoreductase activity, acting on the CH-OH group of donors, NAD or NADP as acceptor"/>
    <property type="evidence" value="ECO:0007669"/>
    <property type="project" value="UniProtKB-ARBA"/>
</dbReference>
<dbReference type="AlphaFoldDB" id="A0A830HPR2"/>
<evidence type="ECO:0000259" key="4">
    <source>
        <dbReference type="Pfam" id="PF00248"/>
    </source>
</evidence>
<name>A0A830HPR2_9CHLO</name>
<keyword evidence="6" id="KW-1185">Reference proteome</keyword>
<comment type="similarity">
    <text evidence="1">Belongs to the aldo/keto reductase family.</text>
</comment>
<dbReference type="SUPFAM" id="SSF51430">
    <property type="entry name" value="NAD(P)-linked oxidoreductase"/>
    <property type="match status" value="1"/>
</dbReference>
<feature type="domain" description="NADP-dependent oxidoreductase" evidence="4">
    <location>
        <begin position="134"/>
        <end position="363"/>
    </location>
</feature>
<evidence type="ECO:0000256" key="2">
    <source>
        <dbReference type="ARBA" id="ARBA00022857"/>
    </source>
</evidence>
<gene>
    <name evidence="5" type="ORF">PPROV_000766900</name>
</gene>
<dbReference type="Proteomes" id="UP000660262">
    <property type="component" value="Unassembled WGS sequence"/>
</dbReference>
<proteinExistence type="inferred from homology"/>
<evidence type="ECO:0000256" key="1">
    <source>
        <dbReference type="ARBA" id="ARBA00007905"/>
    </source>
</evidence>
<evidence type="ECO:0000256" key="3">
    <source>
        <dbReference type="ARBA" id="ARBA00023002"/>
    </source>
</evidence>
<dbReference type="PRINTS" id="PR00069">
    <property type="entry name" value="ALDKETRDTASE"/>
</dbReference>
<sequence length="385" mass="43082">MPSARSMVGEHARGAWRLGRFWAVDLCLRILTVLGKQSSFGWWMKPTRAFLFKMHTHAFNLKARDNHRLAALFQQKLRQLQRDVQTHARSCVACTPVPLLPIAPPCLKMKAPIKRDIPAVALGCDRDITHIHIAHALGAGKYRMLDTASGNFNEKVVGRGLRLSGVPRNDVFVQTKLNPLEFGYDNANNAIRRQLAFLGTTYVDSLLLHEPGPDLKTRVATWRALELWHAKGLVHRIGVANFGVRLLTEMLTFCIIKPAFVQVELHPLCWATQAHLVDFCRENGIQMQAYSPLGKGKLLSEAPAIAQIAERYDVTPAQVVLRWIVQKGVVPVCRSENAVRVIQNNSLGDLFLDADDVAAIDNLESSVGTVRFSGVWTKDHDELRK</sequence>
<dbReference type="InterPro" id="IPR020471">
    <property type="entry name" value="AKR"/>
</dbReference>
<dbReference type="InterPro" id="IPR023210">
    <property type="entry name" value="NADP_OxRdtase_dom"/>
</dbReference>
<comment type="caution">
    <text evidence="5">The sequence shown here is derived from an EMBL/GenBank/DDBJ whole genome shotgun (WGS) entry which is preliminary data.</text>
</comment>
<accession>A0A830HPR2</accession>
<dbReference type="EMBL" id="BNJQ01000022">
    <property type="protein sequence ID" value="GHP08932.1"/>
    <property type="molecule type" value="Genomic_DNA"/>
</dbReference>
<dbReference type="InterPro" id="IPR036812">
    <property type="entry name" value="NAD(P)_OxRdtase_dom_sf"/>
</dbReference>
<protein>
    <recommendedName>
        <fullName evidence="4">NADP-dependent oxidoreductase domain-containing protein</fullName>
    </recommendedName>
</protein>
<dbReference type="CDD" id="cd19071">
    <property type="entry name" value="AKR_AKR1-5-like"/>
    <property type="match status" value="1"/>
</dbReference>
<dbReference type="PANTHER" id="PTHR43827">
    <property type="entry name" value="2,5-DIKETO-D-GLUCONIC ACID REDUCTASE"/>
    <property type="match status" value="1"/>
</dbReference>